<dbReference type="GO" id="GO:0030272">
    <property type="term" value="F:5-formyltetrahydrofolate cyclo-ligase activity"/>
    <property type="evidence" value="ECO:0007669"/>
    <property type="project" value="UniProtKB-EC"/>
</dbReference>
<dbReference type="InterPro" id="IPR002698">
    <property type="entry name" value="FTHF_cligase"/>
</dbReference>
<dbReference type="Pfam" id="PF01812">
    <property type="entry name" value="5-FTHF_cyc-lig"/>
    <property type="match status" value="1"/>
</dbReference>
<gene>
    <name evidence="5" type="ORF">ABID27_001638</name>
</gene>
<dbReference type="SUPFAM" id="SSF100950">
    <property type="entry name" value="NagB/RpiA/CoA transferase-like"/>
    <property type="match status" value="1"/>
</dbReference>
<keyword evidence="5" id="KW-0436">Ligase</keyword>
<dbReference type="PIRSF" id="PIRSF006806">
    <property type="entry name" value="FTHF_cligase"/>
    <property type="match status" value="1"/>
</dbReference>
<keyword evidence="2 4" id="KW-0547">Nucleotide-binding</keyword>
<dbReference type="PANTHER" id="PTHR23407:SF1">
    <property type="entry name" value="5-FORMYLTETRAHYDROFOLATE CYCLO-LIGASE"/>
    <property type="match status" value="1"/>
</dbReference>
<dbReference type="PANTHER" id="PTHR23407">
    <property type="entry name" value="ATPASE INHIBITOR/5-FORMYLTETRAHYDROFOLATE CYCLO-LIGASE"/>
    <property type="match status" value="1"/>
</dbReference>
<comment type="catalytic activity">
    <reaction evidence="4">
        <text>(6S)-5-formyl-5,6,7,8-tetrahydrofolate + ATP = (6R)-5,10-methenyltetrahydrofolate + ADP + phosphate</text>
        <dbReference type="Rhea" id="RHEA:10488"/>
        <dbReference type="ChEBI" id="CHEBI:30616"/>
        <dbReference type="ChEBI" id="CHEBI:43474"/>
        <dbReference type="ChEBI" id="CHEBI:57455"/>
        <dbReference type="ChEBI" id="CHEBI:57457"/>
        <dbReference type="ChEBI" id="CHEBI:456216"/>
        <dbReference type="EC" id="6.3.3.2"/>
    </reaction>
</comment>
<comment type="cofactor">
    <cofactor evidence="4">
        <name>Mg(2+)</name>
        <dbReference type="ChEBI" id="CHEBI:18420"/>
    </cofactor>
</comment>
<evidence type="ECO:0000256" key="4">
    <source>
        <dbReference type="RuleBase" id="RU361279"/>
    </source>
</evidence>
<keyword evidence="3 4" id="KW-0067">ATP-binding</keyword>
<evidence type="ECO:0000256" key="3">
    <source>
        <dbReference type="ARBA" id="ARBA00022840"/>
    </source>
</evidence>
<keyword evidence="4" id="KW-0460">Magnesium</keyword>
<organism evidence="5 6">
    <name type="scientific">Streptococcus gallinaceus</name>
    <dbReference type="NCBI Taxonomy" id="165758"/>
    <lineage>
        <taxon>Bacteria</taxon>
        <taxon>Bacillati</taxon>
        <taxon>Bacillota</taxon>
        <taxon>Bacilli</taxon>
        <taxon>Lactobacillales</taxon>
        <taxon>Streptococcaceae</taxon>
        <taxon>Streptococcus</taxon>
    </lineage>
</organism>
<dbReference type="InterPro" id="IPR024185">
    <property type="entry name" value="FTHF_cligase-like_sf"/>
</dbReference>
<accession>A0ABV2JM57</accession>
<dbReference type="InterPro" id="IPR037171">
    <property type="entry name" value="NagB/RpiA_transferase-like"/>
</dbReference>
<evidence type="ECO:0000313" key="5">
    <source>
        <dbReference type="EMBL" id="MET3644995.1"/>
    </source>
</evidence>
<dbReference type="NCBIfam" id="TIGR02727">
    <property type="entry name" value="MTHFS_bact"/>
    <property type="match status" value="1"/>
</dbReference>
<dbReference type="EC" id="6.3.3.2" evidence="4"/>
<keyword evidence="4" id="KW-0479">Metal-binding</keyword>
<proteinExistence type="inferred from homology"/>
<evidence type="ECO:0000256" key="1">
    <source>
        <dbReference type="ARBA" id="ARBA00010638"/>
    </source>
</evidence>
<protein>
    <recommendedName>
        <fullName evidence="4">5-formyltetrahydrofolate cyclo-ligase</fullName>
        <ecNumber evidence="4">6.3.3.2</ecNumber>
    </recommendedName>
</protein>
<sequence>MEKKELRAQMLSFLKKQEKEGKNRRDELLLQHFTYISAYQTAKTIATYLSTELEFNTQPLIAQALADGKRVVVPKVLPGRRMVFMVYDAGSIQTSAFGVPEPISGEIVEKSAIDLIHVPGLAWNDAGFRIGYGGGFYDRYLADFQGKTVSTIYDFQVQAFEAESFDIAVQTVLTPKKEA</sequence>
<comment type="caution">
    <text evidence="5">The sequence shown here is derived from an EMBL/GenBank/DDBJ whole genome shotgun (WGS) entry which is preliminary data.</text>
</comment>
<name>A0ABV2JM57_9STRE</name>
<reference evidence="5 6" key="1">
    <citation type="submission" date="2024-06" db="EMBL/GenBank/DDBJ databases">
        <title>Genomic Encyclopedia of Type Strains, Phase IV (KMG-IV): sequencing the most valuable type-strain genomes for metagenomic binning, comparative biology and taxonomic classification.</title>
        <authorList>
            <person name="Goeker M."/>
        </authorList>
    </citation>
    <scope>NUCLEOTIDE SEQUENCE [LARGE SCALE GENOMIC DNA]</scope>
    <source>
        <strain evidence="5 6">DSM 15349</strain>
    </source>
</reference>
<keyword evidence="6" id="KW-1185">Reference proteome</keyword>
<evidence type="ECO:0000256" key="2">
    <source>
        <dbReference type="ARBA" id="ARBA00022741"/>
    </source>
</evidence>
<dbReference type="Gene3D" id="3.40.50.10420">
    <property type="entry name" value="NagB/RpiA/CoA transferase-like"/>
    <property type="match status" value="1"/>
</dbReference>
<dbReference type="RefSeq" id="WP_354281467.1">
    <property type="nucleotide sequence ID" value="NZ_JBEPMK010000006.1"/>
</dbReference>
<dbReference type="EMBL" id="JBEPMK010000006">
    <property type="protein sequence ID" value="MET3644995.1"/>
    <property type="molecule type" value="Genomic_DNA"/>
</dbReference>
<dbReference type="Proteomes" id="UP001549055">
    <property type="component" value="Unassembled WGS sequence"/>
</dbReference>
<evidence type="ECO:0000313" key="6">
    <source>
        <dbReference type="Proteomes" id="UP001549055"/>
    </source>
</evidence>
<comment type="similarity">
    <text evidence="1 4">Belongs to the 5-formyltetrahydrofolate cyclo-ligase family.</text>
</comment>